<protein>
    <recommendedName>
        <fullName evidence="3">MATH domain-containing protein</fullName>
    </recommendedName>
</protein>
<dbReference type="AlphaFoldDB" id="A0A6D2LPE8"/>
<keyword evidence="5" id="KW-1185">Reference proteome</keyword>
<reference evidence="4" key="1">
    <citation type="submission" date="2020-01" db="EMBL/GenBank/DDBJ databases">
        <authorList>
            <person name="Mishra B."/>
        </authorList>
    </citation>
    <scope>NUCLEOTIDE SEQUENCE [LARGE SCALE GENOMIC DNA]</scope>
</reference>
<proteinExistence type="predicted"/>
<dbReference type="SUPFAM" id="SSF49599">
    <property type="entry name" value="TRAF domain-like"/>
    <property type="match status" value="1"/>
</dbReference>
<dbReference type="Pfam" id="PF22486">
    <property type="entry name" value="MATH_2"/>
    <property type="match status" value="1"/>
</dbReference>
<evidence type="ECO:0000259" key="3">
    <source>
        <dbReference type="PROSITE" id="PS50144"/>
    </source>
</evidence>
<accession>A0A6D2LPE8</accession>
<evidence type="ECO:0000313" key="4">
    <source>
        <dbReference type="EMBL" id="CAA7062325.1"/>
    </source>
</evidence>
<sequence>MSQIVCSSSARLTAITSLNYLRPLYAALPLILAGATATTTSRSITTGVRHFSTPVRTFNKLQSSAARQTPLTSGAIAIVRHFSSSQSPELLIDSIRRFYGNADLIPKESKKITWVIKNFSSFQSESIHSDPFVVGGCKWSLEASPKGYKDDNHLSLLLAAHDYESLPPGWRRHAGYLLTILNQDPDKNWQQDDVRKAWFREKAHSWGHTSILPLEKLVAEDSGFLVNGELRIVAKIDVFQATGELDVTEETTTSTVTETKNVEWHQLLPSQAELISRVFERHPEIAYEFRATNPTLRTGYLSFLLSLIDTVCQSPDKLSKDDMTSAYAALKSMTDAGFKLDWLRKKLDELWEMKEKEKTQVQEMENELKSLKMKCSDMEALVQKEKAKMSATKHPLSFDDLF</sequence>
<dbReference type="InterPro" id="IPR050804">
    <property type="entry name" value="MCC"/>
</dbReference>
<name>A0A6D2LPE8_9BRAS</name>
<dbReference type="Gene3D" id="2.60.210.10">
    <property type="entry name" value="Apoptosis, Tumor Necrosis Factor Receptor Associated Protein 2, Chain A"/>
    <property type="match status" value="1"/>
</dbReference>
<dbReference type="SMART" id="SM00061">
    <property type="entry name" value="MATH"/>
    <property type="match status" value="1"/>
</dbReference>
<comment type="caution">
    <text evidence="4">The sequence shown here is derived from an EMBL/GenBank/DDBJ whole genome shotgun (WGS) entry which is preliminary data.</text>
</comment>
<feature type="coiled-coil region" evidence="2">
    <location>
        <begin position="347"/>
        <end position="388"/>
    </location>
</feature>
<dbReference type="CDD" id="cd00121">
    <property type="entry name" value="MATH"/>
    <property type="match status" value="1"/>
</dbReference>
<evidence type="ECO:0000256" key="2">
    <source>
        <dbReference type="SAM" id="Coils"/>
    </source>
</evidence>
<evidence type="ECO:0000313" key="5">
    <source>
        <dbReference type="Proteomes" id="UP000467841"/>
    </source>
</evidence>
<organism evidence="4 5">
    <name type="scientific">Microthlaspi erraticum</name>
    <dbReference type="NCBI Taxonomy" id="1685480"/>
    <lineage>
        <taxon>Eukaryota</taxon>
        <taxon>Viridiplantae</taxon>
        <taxon>Streptophyta</taxon>
        <taxon>Embryophyta</taxon>
        <taxon>Tracheophyta</taxon>
        <taxon>Spermatophyta</taxon>
        <taxon>Magnoliopsida</taxon>
        <taxon>eudicotyledons</taxon>
        <taxon>Gunneridae</taxon>
        <taxon>Pentapetalae</taxon>
        <taxon>rosids</taxon>
        <taxon>malvids</taxon>
        <taxon>Brassicales</taxon>
        <taxon>Brassicaceae</taxon>
        <taxon>Coluteocarpeae</taxon>
        <taxon>Microthlaspi</taxon>
    </lineage>
</organism>
<dbReference type="EMBL" id="CACVBM020001939">
    <property type="protein sequence ID" value="CAA7062325.1"/>
    <property type="molecule type" value="Genomic_DNA"/>
</dbReference>
<dbReference type="PROSITE" id="PS50144">
    <property type="entry name" value="MATH"/>
    <property type="match status" value="1"/>
</dbReference>
<dbReference type="InterPro" id="IPR008974">
    <property type="entry name" value="TRAF-like"/>
</dbReference>
<dbReference type="OrthoDB" id="1871362at2759"/>
<keyword evidence="1 2" id="KW-0175">Coiled coil</keyword>
<dbReference type="PANTHER" id="PTHR46236:SF7">
    <property type="entry name" value="PROTEIN RESTRICTED TEV MOVEMENT 3"/>
    <property type="match status" value="1"/>
</dbReference>
<feature type="domain" description="MATH" evidence="3">
    <location>
        <begin position="109"/>
        <end position="236"/>
    </location>
</feature>
<evidence type="ECO:0000256" key="1">
    <source>
        <dbReference type="ARBA" id="ARBA00023054"/>
    </source>
</evidence>
<dbReference type="Proteomes" id="UP000467841">
    <property type="component" value="Unassembled WGS sequence"/>
</dbReference>
<gene>
    <name evidence="4" type="ORF">MERR_LOCUS49561</name>
</gene>
<dbReference type="PANTHER" id="PTHR46236">
    <property type="entry name" value="TRAF-LIKE SUPERFAMILY PROTEIN"/>
    <property type="match status" value="1"/>
</dbReference>
<dbReference type="InterPro" id="IPR002083">
    <property type="entry name" value="MATH/TRAF_dom"/>
</dbReference>